<evidence type="ECO:0008006" key="3">
    <source>
        <dbReference type="Google" id="ProtNLM"/>
    </source>
</evidence>
<reference evidence="2" key="1">
    <citation type="journal article" date="2019" name="Int. J. Syst. Evol. Microbiol.">
        <title>The Global Catalogue of Microorganisms (GCM) 10K type strain sequencing project: providing services to taxonomists for standard genome sequencing and annotation.</title>
        <authorList>
            <consortium name="The Broad Institute Genomics Platform"/>
            <consortium name="The Broad Institute Genome Sequencing Center for Infectious Disease"/>
            <person name="Wu L."/>
            <person name="Ma J."/>
        </authorList>
    </citation>
    <scope>NUCLEOTIDE SEQUENCE [LARGE SCALE GENOMIC DNA]</scope>
    <source>
        <strain evidence="2">CGMCC 1.12859</strain>
    </source>
</reference>
<dbReference type="Proteomes" id="UP001596435">
    <property type="component" value="Unassembled WGS sequence"/>
</dbReference>
<comment type="caution">
    <text evidence="1">The sequence shown here is derived from an EMBL/GenBank/DDBJ whole genome shotgun (WGS) entry which is preliminary data.</text>
</comment>
<proteinExistence type="predicted"/>
<gene>
    <name evidence="1" type="ORF">ACFQMG_32990</name>
</gene>
<evidence type="ECO:0000313" key="1">
    <source>
        <dbReference type="EMBL" id="MFC7184379.1"/>
    </source>
</evidence>
<dbReference type="EMBL" id="JBHTAJ010000099">
    <property type="protein sequence ID" value="MFC7184379.1"/>
    <property type="molecule type" value="Genomic_DNA"/>
</dbReference>
<accession>A0ABW2G7U8</accession>
<dbReference type="Gene3D" id="3.40.50.150">
    <property type="entry name" value="Vaccinia Virus protein VP39"/>
    <property type="match status" value="1"/>
</dbReference>
<organism evidence="1 2">
    <name type="scientific">Kitasatospora paranensis</name>
    <dbReference type="NCBI Taxonomy" id="258053"/>
    <lineage>
        <taxon>Bacteria</taxon>
        <taxon>Bacillati</taxon>
        <taxon>Actinomycetota</taxon>
        <taxon>Actinomycetes</taxon>
        <taxon>Kitasatosporales</taxon>
        <taxon>Streptomycetaceae</taxon>
        <taxon>Kitasatospora</taxon>
    </lineage>
</organism>
<dbReference type="RefSeq" id="WP_345706967.1">
    <property type="nucleotide sequence ID" value="NZ_BAABKV010000001.1"/>
</dbReference>
<keyword evidence="2" id="KW-1185">Reference proteome</keyword>
<sequence length="230" mass="24840">MTSRPLDEYCGLFGLTRAALGRLGGTVLDCPGGAAGLAAEADRLGCRVVAVDPLYAVPPLRLVDLARAGRETMAEAMRTTPRLYAAPRHVRPEKYLRSWDRARRLFAADRAANPGRYVAAALPRLPFADGFFALTLSSYLLFAYPELFGPDEQLAALLELVRVTDPAGEVRVHPLHDAVGRRCPHLAALRGALGRRGVASEIVTVTSAGRARRVLVLRAASRRHRPAATA</sequence>
<protein>
    <recommendedName>
        <fullName evidence="3">Class I SAM-dependent methyltransferase</fullName>
    </recommendedName>
</protein>
<name>A0ABW2G7U8_9ACTN</name>
<dbReference type="InterPro" id="IPR029063">
    <property type="entry name" value="SAM-dependent_MTases_sf"/>
</dbReference>
<evidence type="ECO:0000313" key="2">
    <source>
        <dbReference type="Proteomes" id="UP001596435"/>
    </source>
</evidence>